<sequence length="90" mass="10701">MELICDNWLNDMLLVMNAPPWVKRNYMQIRYEDLAIRKEIWTKHSHFFCAGESRSFTDRSRGEREGYVAAAGLARRPQHWAKGAVEHWHN</sequence>
<reference evidence="1" key="1">
    <citation type="submission" date="2020-10" db="EMBL/GenBank/DDBJ databases">
        <title>Chromosome-scale genome assembly of the Allis shad, Alosa alosa.</title>
        <authorList>
            <person name="Margot Z."/>
            <person name="Christophe K."/>
            <person name="Cabau C."/>
            <person name="Louis A."/>
            <person name="Berthelot C."/>
            <person name="Parey E."/>
            <person name="Roest Crollius H."/>
            <person name="Montfort J."/>
            <person name="Robinson-Rechavi M."/>
            <person name="Bucao C."/>
            <person name="Bouchez O."/>
            <person name="Gislard M."/>
            <person name="Lluch J."/>
            <person name="Milhes M."/>
            <person name="Lampietro C."/>
            <person name="Lopez Roques C."/>
            <person name="Donnadieu C."/>
            <person name="Braasch I."/>
            <person name="Desvignes T."/>
            <person name="Postlethwait J."/>
            <person name="Bobe J."/>
            <person name="Guiguen Y."/>
        </authorList>
    </citation>
    <scope>NUCLEOTIDE SEQUENCE</scope>
    <source>
        <strain evidence="1">M-15738</strain>
        <tissue evidence="1">Blood</tissue>
    </source>
</reference>
<evidence type="ECO:0000313" key="1">
    <source>
        <dbReference type="EMBL" id="KAG5276002.1"/>
    </source>
</evidence>
<organism evidence="1 2">
    <name type="scientific">Alosa alosa</name>
    <name type="common">allis shad</name>
    <dbReference type="NCBI Taxonomy" id="278164"/>
    <lineage>
        <taxon>Eukaryota</taxon>
        <taxon>Metazoa</taxon>
        <taxon>Chordata</taxon>
        <taxon>Craniata</taxon>
        <taxon>Vertebrata</taxon>
        <taxon>Euteleostomi</taxon>
        <taxon>Actinopterygii</taxon>
        <taxon>Neopterygii</taxon>
        <taxon>Teleostei</taxon>
        <taxon>Clupei</taxon>
        <taxon>Clupeiformes</taxon>
        <taxon>Clupeoidei</taxon>
        <taxon>Clupeidae</taxon>
        <taxon>Alosa</taxon>
    </lineage>
</organism>
<accession>A0AAV6GQ11</accession>
<evidence type="ECO:0000313" key="2">
    <source>
        <dbReference type="Proteomes" id="UP000823561"/>
    </source>
</evidence>
<keyword evidence="2" id="KW-1185">Reference proteome</keyword>
<dbReference type="Proteomes" id="UP000823561">
    <property type="component" value="Chromosome 9"/>
</dbReference>
<protein>
    <submittedName>
        <fullName evidence="1">Uncharacterized protein</fullName>
    </submittedName>
</protein>
<dbReference type="AlphaFoldDB" id="A0AAV6GQ11"/>
<proteinExistence type="predicted"/>
<name>A0AAV6GQ11_9TELE</name>
<gene>
    <name evidence="1" type="ORF">AALO_G00126850</name>
</gene>
<comment type="caution">
    <text evidence="1">The sequence shown here is derived from an EMBL/GenBank/DDBJ whole genome shotgun (WGS) entry which is preliminary data.</text>
</comment>
<dbReference type="EMBL" id="JADWDJ010000009">
    <property type="protein sequence ID" value="KAG5276002.1"/>
    <property type="molecule type" value="Genomic_DNA"/>
</dbReference>